<proteinExistence type="predicted"/>
<feature type="domain" description="Glucosamine/galactosamine-6-phosphate isomerase" evidence="1">
    <location>
        <begin position="1"/>
        <end position="179"/>
    </location>
</feature>
<evidence type="ECO:0000313" key="2">
    <source>
        <dbReference type="EMBL" id="KGO97706.1"/>
    </source>
</evidence>
<evidence type="ECO:0000259" key="1">
    <source>
        <dbReference type="Pfam" id="PF01182"/>
    </source>
</evidence>
<dbReference type="PANTHER" id="PTHR11054:SF0">
    <property type="entry name" value="6-PHOSPHOGLUCONOLACTONASE"/>
    <property type="match status" value="1"/>
</dbReference>
<accession>A0A0A0M969</accession>
<name>A0A0A0M969_9GAMM</name>
<dbReference type="SUPFAM" id="SSF100950">
    <property type="entry name" value="NagB/RpiA/CoA transferase-like"/>
    <property type="match status" value="1"/>
</dbReference>
<dbReference type="OrthoDB" id="9810967at2"/>
<dbReference type="EMBL" id="AVBH01000230">
    <property type="protein sequence ID" value="KGO97706.1"/>
    <property type="molecule type" value="Genomic_DNA"/>
</dbReference>
<dbReference type="InterPro" id="IPR006148">
    <property type="entry name" value="Glc/Gal-6P_isomerase"/>
</dbReference>
<dbReference type="STRING" id="1385515.GCA_000423325_01504"/>
<comment type="caution">
    <text evidence="2">The sequence shown here is derived from an EMBL/GenBank/DDBJ whole genome shotgun (WGS) entry which is preliminary data.</text>
</comment>
<feature type="non-terminal residue" evidence="2">
    <location>
        <position position="1"/>
    </location>
</feature>
<evidence type="ECO:0000313" key="3">
    <source>
        <dbReference type="Proteomes" id="UP000030003"/>
    </source>
</evidence>
<gene>
    <name evidence="2" type="ORF">N791_08220</name>
</gene>
<dbReference type="PANTHER" id="PTHR11054">
    <property type="entry name" value="6-PHOSPHOGLUCONOLACTONASE"/>
    <property type="match status" value="1"/>
</dbReference>
<keyword evidence="3" id="KW-1185">Reference proteome</keyword>
<dbReference type="AlphaFoldDB" id="A0A0A0M969"/>
<sequence length="191" mass="20714">GGRTPWPVYERLARAALDWSRVTVMPTDERCVPHGHEASNLRGLQAAFAAADGIRVEALTVPGGDCDASERHARDLLSGLRRRFDAVVLGMGIDGHTASLFPGAARLARGFDPALDACRIDPDPLPPEAPFPRISLGVRRLLRTRALHLVITGVEKRDVLETAIADPDPLRRPVAGILHAPGTQVRLHWCP</sequence>
<protein>
    <submittedName>
        <fullName evidence="2">6-phosphogluconolactonase</fullName>
    </submittedName>
</protein>
<dbReference type="GO" id="GO:0005975">
    <property type="term" value="P:carbohydrate metabolic process"/>
    <property type="evidence" value="ECO:0007669"/>
    <property type="project" value="InterPro"/>
</dbReference>
<dbReference type="eggNOG" id="COG0363">
    <property type="taxonomic scope" value="Bacteria"/>
</dbReference>
<reference evidence="2 3" key="1">
    <citation type="submission" date="2013-08" db="EMBL/GenBank/DDBJ databases">
        <title>Genomic analysis of Lysobacter defluvii.</title>
        <authorList>
            <person name="Wang Q."/>
            <person name="Wang G."/>
        </authorList>
    </citation>
    <scope>NUCLEOTIDE SEQUENCE [LARGE SCALE GENOMIC DNA]</scope>
    <source>
        <strain evidence="2 3">IMMIB APB-9</strain>
    </source>
</reference>
<dbReference type="Gene3D" id="3.40.50.1360">
    <property type="match status" value="1"/>
</dbReference>
<dbReference type="RefSeq" id="WP_156112265.1">
    <property type="nucleotide sequence ID" value="NZ_AVBH01000230.1"/>
</dbReference>
<dbReference type="Proteomes" id="UP000030003">
    <property type="component" value="Unassembled WGS sequence"/>
</dbReference>
<dbReference type="Pfam" id="PF01182">
    <property type="entry name" value="Glucosamine_iso"/>
    <property type="match status" value="1"/>
</dbReference>
<dbReference type="InterPro" id="IPR037171">
    <property type="entry name" value="NagB/RpiA_transferase-like"/>
</dbReference>
<dbReference type="InterPro" id="IPR039104">
    <property type="entry name" value="6PGL"/>
</dbReference>
<organism evidence="2 3">
    <name type="scientific">Lysobacter defluvii IMMIB APB-9 = DSM 18482</name>
    <dbReference type="NCBI Taxonomy" id="1385515"/>
    <lineage>
        <taxon>Bacteria</taxon>
        <taxon>Pseudomonadati</taxon>
        <taxon>Pseudomonadota</taxon>
        <taxon>Gammaproteobacteria</taxon>
        <taxon>Lysobacterales</taxon>
        <taxon>Lysobacteraceae</taxon>
        <taxon>Novilysobacter</taxon>
    </lineage>
</organism>